<dbReference type="Pfam" id="PF02743">
    <property type="entry name" value="dCache_1"/>
    <property type="match status" value="1"/>
</dbReference>
<evidence type="ECO:0000256" key="5">
    <source>
        <dbReference type="ARBA" id="ARBA00022989"/>
    </source>
</evidence>
<feature type="transmembrane region" description="Helical" evidence="11">
    <location>
        <begin position="29"/>
        <end position="52"/>
    </location>
</feature>
<dbReference type="InterPro" id="IPR003660">
    <property type="entry name" value="HAMP_dom"/>
</dbReference>
<keyword evidence="5 11" id="KW-1133">Transmembrane helix</keyword>
<keyword evidence="10" id="KW-0175">Coiled coil</keyword>
<evidence type="ECO:0000259" key="13">
    <source>
        <dbReference type="PROSITE" id="PS50885"/>
    </source>
</evidence>
<dbReference type="PROSITE" id="PS50885">
    <property type="entry name" value="HAMP"/>
    <property type="match status" value="1"/>
</dbReference>
<keyword evidence="7 9" id="KW-0807">Transducer</keyword>
<evidence type="ECO:0000256" key="1">
    <source>
        <dbReference type="ARBA" id="ARBA00004651"/>
    </source>
</evidence>
<dbReference type="RefSeq" id="WP_077864259.1">
    <property type="nucleotide sequence ID" value="NZ_LZYZ01000001.1"/>
</dbReference>
<dbReference type="PROSITE" id="PS50111">
    <property type="entry name" value="CHEMOTAXIS_TRANSDUC_2"/>
    <property type="match status" value="1"/>
</dbReference>
<evidence type="ECO:0000256" key="4">
    <source>
        <dbReference type="ARBA" id="ARBA00022692"/>
    </source>
</evidence>
<dbReference type="Pfam" id="PF00015">
    <property type="entry name" value="MCPsignal"/>
    <property type="match status" value="1"/>
</dbReference>
<keyword evidence="3" id="KW-0145">Chemotaxis</keyword>
<sequence length="713" mass="78761">MKLKKIKNGEISKKNIKRLFEFKSIASELIVTIGIIAVLLTGGIILSVSLILSRAYDKQINTNNEMISGLISKNLSSFVNTAYSVTKDLSVNAEILSMDTSTQNKVLKEYQSRNPYFDLLYVQDNSGMQTGRSAGELADRSGRWWYKQLQQTQQPFVSKSFYSATSNKPIASVFMPLYNDNKVIGSIGADLKLDYLQQLVEQYSSKEDGRYSFIIDSEGVVIAHPNSELISEINNYKTLTKTIQVKDSDGKILKDNNGNNVTKEEPIEICDGYKQIVQSVMNGQSGSVKFKDNNESYYASYTPILLNEQSQSWSIVTVQNESNAKIVMKNIINTTLIAGLIILIIAAIAMSFLAKKITKPIVVISNLLTKASTGDFTVKFSTDAKNEIGILSSSFNEMIRKVSNLLKGTKELTENIKNSTVILTEKSEETTRSANEINTAISEIAIGASNQASDAEKSANLGVNMNEKFVQLTDKTNLMIKDAEISSRVTSDGVNKIEELKDKTKITLEIIEKTENSIVNLNDKSKAIEGILEALEEIAGQTKLLALNASIEAARAGENGKSFGVVAEEIQKLSEESESSTNDIAKIIYDIKNEIASSVNMMKNVKLVSEEQFISVNHVNESFNKISETTYNITNIINNIGSFVEKMDADNTNVVSSINNIAAISEETAACSEEVTASIEEQTENINEISIQARELKEKANILEEEIQKFIIE</sequence>
<reference evidence="14 15" key="1">
    <citation type="submission" date="2016-05" db="EMBL/GenBank/DDBJ databases">
        <title>Microbial solvent formation.</title>
        <authorList>
            <person name="Poehlein A."/>
            <person name="Montoya Solano J.D."/>
            <person name="Flitsch S."/>
            <person name="Krabben P."/>
            <person name="Duerre P."/>
            <person name="Daniel R."/>
        </authorList>
    </citation>
    <scope>NUCLEOTIDE SEQUENCE [LARGE SCALE GENOMIC DNA]</scope>
    <source>
        <strain evidence="14 15">L1-8</strain>
    </source>
</reference>
<evidence type="ECO:0000256" key="11">
    <source>
        <dbReference type="SAM" id="Phobius"/>
    </source>
</evidence>
<name>A0A1S8NJL0_CLOSA</name>
<dbReference type="PANTHER" id="PTHR32089">
    <property type="entry name" value="METHYL-ACCEPTING CHEMOTAXIS PROTEIN MCPB"/>
    <property type="match status" value="1"/>
</dbReference>
<evidence type="ECO:0000256" key="6">
    <source>
        <dbReference type="ARBA" id="ARBA00023136"/>
    </source>
</evidence>
<dbReference type="Gene3D" id="3.30.450.20">
    <property type="entry name" value="PAS domain"/>
    <property type="match status" value="1"/>
</dbReference>
<keyword evidence="6 11" id="KW-0472">Membrane</keyword>
<comment type="similarity">
    <text evidence="8">Belongs to the methyl-accepting chemotaxis (MCP) protein family.</text>
</comment>
<dbReference type="SMART" id="SM00304">
    <property type="entry name" value="HAMP"/>
    <property type="match status" value="1"/>
</dbReference>
<evidence type="ECO:0000256" key="10">
    <source>
        <dbReference type="SAM" id="Coils"/>
    </source>
</evidence>
<evidence type="ECO:0000256" key="3">
    <source>
        <dbReference type="ARBA" id="ARBA00022500"/>
    </source>
</evidence>
<comment type="subcellular location">
    <subcellularLocation>
        <location evidence="1">Cell membrane</location>
        <topology evidence="1">Multi-pass membrane protein</topology>
    </subcellularLocation>
</comment>
<evidence type="ECO:0000313" key="15">
    <source>
        <dbReference type="Proteomes" id="UP000191154"/>
    </source>
</evidence>
<evidence type="ECO:0000256" key="9">
    <source>
        <dbReference type="PROSITE-ProRule" id="PRU00284"/>
    </source>
</evidence>
<proteinExistence type="inferred from homology"/>
<feature type="domain" description="Methyl-accepting transducer" evidence="12">
    <location>
        <begin position="426"/>
        <end position="683"/>
    </location>
</feature>
<evidence type="ECO:0000259" key="12">
    <source>
        <dbReference type="PROSITE" id="PS50111"/>
    </source>
</evidence>
<dbReference type="SMART" id="SM00283">
    <property type="entry name" value="MA"/>
    <property type="match status" value="1"/>
</dbReference>
<dbReference type="GO" id="GO:0007165">
    <property type="term" value="P:signal transduction"/>
    <property type="evidence" value="ECO:0007669"/>
    <property type="project" value="UniProtKB-KW"/>
</dbReference>
<evidence type="ECO:0000256" key="7">
    <source>
        <dbReference type="ARBA" id="ARBA00023224"/>
    </source>
</evidence>
<accession>A0A1S8NJL0</accession>
<dbReference type="Gene3D" id="6.10.340.10">
    <property type="match status" value="1"/>
</dbReference>
<dbReference type="PANTHER" id="PTHR32089:SF114">
    <property type="entry name" value="METHYL-ACCEPTING CHEMOTAXIS PROTEIN MCPB"/>
    <property type="match status" value="1"/>
</dbReference>
<dbReference type="SUPFAM" id="SSF103190">
    <property type="entry name" value="Sensory domain-like"/>
    <property type="match status" value="2"/>
</dbReference>
<evidence type="ECO:0000256" key="2">
    <source>
        <dbReference type="ARBA" id="ARBA00022475"/>
    </source>
</evidence>
<keyword evidence="2" id="KW-1003">Cell membrane</keyword>
<evidence type="ECO:0000256" key="8">
    <source>
        <dbReference type="ARBA" id="ARBA00029447"/>
    </source>
</evidence>
<keyword evidence="4 11" id="KW-0812">Transmembrane</keyword>
<dbReference type="STRING" id="169679.CSACC_42240"/>
<dbReference type="InterPro" id="IPR033479">
    <property type="entry name" value="dCache_1"/>
</dbReference>
<dbReference type="CDD" id="cd12912">
    <property type="entry name" value="PDC2_MCP_like"/>
    <property type="match status" value="1"/>
</dbReference>
<dbReference type="InterPro" id="IPR004089">
    <property type="entry name" value="MCPsignal_dom"/>
</dbReference>
<dbReference type="EMBL" id="LZYZ01000001">
    <property type="protein sequence ID" value="OOM16563.1"/>
    <property type="molecule type" value="Genomic_DNA"/>
</dbReference>
<dbReference type="GO" id="GO:0006935">
    <property type="term" value="P:chemotaxis"/>
    <property type="evidence" value="ECO:0007669"/>
    <property type="project" value="UniProtKB-KW"/>
</dbReference>
<gene>
    <name evidence="14" type="primary">mcpC_2</name>
    <name evidence="14" type="ORF">CLOSAC_08340</name>
</gene>
<dbReference type="AlphaFoldDB" id="A0A1S8NJL0"/>
<evidence type="ECO:0000313" key="14">
    <source>
        <dbReference type="EMBL" id="OOM16563.1"/>
    </source>
</evidence>
<protein>
    <submittedName>
        <fullName evidence="14">Methyl-accepting chemotaxis protein McpC</fullName>
    </submittedName>
</protein>
<dbReference type="CDD" id="cd06225">
    <property type="entry name" value="HAMP"/>
    <property type="match status" value="1"/>
</dbReference>
<dbReference type="Pfam" id="PF00672">
    <property type="entry name" value="HAMP"/>
    <property type="match status" value="1"/>
</dbReference>
<dbReference type="GO" id="GO:0005886">
    <property type="term" value="C:plasma membrane"/>
    <property type="evidence" value="ECO:0007669"/>
    <property type="project" value="UniProtKB-SubCell"/>
</dbReference>
<dbReference type="SUPFAM" id="SSF58104">
    <property type="entry name" value="Methyl-accepting chemotaxis protein (MCP) signaling domain"/>
    <property type="match status" value="1"/>
</dbReference>
<feature type="coiled-coil region" evidence="10">
    <location>
        <begin position="679"/>
        <end position="713"/>
    </location>
</feature>
<dbReference type="Proteomes" id="UP000191154">
    <property type="component" value="Unassembled WGS sequence"/>
</dbReference>
<dbReference type="Gene3D" id="1.10.287.950">
    <property type="entry name" value="Methyl-accepting chemotaxis protein"/>
    <property type="match status" value="1"/>
</dbReference>
<organism evidence="14 15">
    <name type="scientific">Clostridium saccharobutylicum</name>
    <dbReference type="NCBI Taxonomy" id="169679"/>
    <lineage>
        <taxon>Bacteria</taxon>
        <taxon>Bacillati</taxon>
        <taxon>Bacillota</taxon>
        <taxon>Clostridia</taxon>
        <taxon>Eubacteriales</taxon>
        <taxon>Clostridiaceae</taxon>
        <taxon>Clostridium</taxon>
    </lineage>
</organism>
<dbReference type="InterPro" id="IPR029151">
    <property type="entry name" value="Sensor-like_sf"/>
</dbReference>
<dbReference type="CDD" id="cd18773">
    <property type="entry name" value="PDC1_HK_sensor"/>
    <property type="match status" value="1"/>
</dbReference>
<comment type="caution">
    <text evidence="14">The sequence shown here is derived from an EMBL/GenBank/DDBJ whole genome shotgun (WGS) entry which is preliminary data.</text>
</comment>
<feature type="domain" description="HAMP" evidence="13">
    <location>
        <begin position="355"/>
        <end position="407"/>
    </location>
</feature>
<feature type="transmembrane region" description="Helical" evidence="11">
    <location>
        <begin position="331"/>
        <end position="354"/>
    </location>
</feature>